<protein>
    <submittedName>
        <fullName evidence="4">Protein tyrosine phosphatase</fullName>
    </submittedName>
</protein>
<dbReference type="STRING" id="1547283.A9C19_16010"/>
<proteinExistence type="predicted"/>
<sequence>MQNQEKHESEKNYHELIKDRIFIGGANDIHDVMNKENIDIAFDLRAEAKQEKTALYDYKHCPIVDDADYQDESVKHSIDQVVDAYNQGKNVYFHCQGGSNRTGTVAIGTLLALREAESLEEAEEIAKAARPKINVKPNMKDTLKRIFKQA</sequence>
<evidence type="ECO:0000256" key="2">
    <source>
        <dbReference type="ARBA" id="ARBA00022912"/>
    </source>
</evidence>
<keyword evidence="2" id="KW-0904">Protein phosphatase</keyword>
<keyword evidence="1" id="KW-0378">Hydrolase</keyword>
<dbReference type="PANTHER" id="PTHR47216:SF4">
    <property type="entry name" value="OS01G0859400 PROTEIN"/>
    <property type="match status" value="1"/>
</dbReference>
<dbReference type="InterPro" id="IPR029021">
    <property type="entry name" value="Prot-tyrosine_phosphatase-like"/>
</dbReference>
<dbReference type="SMART" id="SM00195">
    <property type="entry name" value="DSPc"/>
    <property type="match status" value="1"/>
</dbReference>
<name>A0A1L3MUX1_9BACI</name>
<dbReference type="InterPro" id="IPR000340">
    <property type="entry name" value="Dual-sp_phosphatase_cat-dom"/>
</dbReference>
<dbReference type="Gene3D" id="3.90.190.10">
    <property type="entry name" value="Protein tyrosine phosphatase superfamily"/>
    <property type="match status" value="1"/>
</dbReference>
<dbReference type="PROSITE" id="PS00383">
    <property type="entry name" value="TYR_PHOSPHATASE_1"/>
    <property type="match status" value="1"/>
</dbReference>
<reference evidence="4 5" key="1">
    <citation type="journal article" date="2016" name="Sci. Rep.">
        <title>Complete genome sequence and transcriptomic analysis of a novel marine strain Bacillus weihaiensis reveals the mechanism of brown algae degradation.</title>
        <authorList>
            <person name="Zhu Y."/>
            <person name="Chen P."/>
            <person name="Bao Y."/>
            <person name="Men Y."/>
            <person name="Zeng Y."/>
            <person name="Yang J."/>
            <person name="Sun J."/>
            <person name="Sun Y."/>
        </authorList>
    </citation>
    <scope>NUCLEOTIDE SEQUENCE [LARGE SCALE GENOMIC DNA]</scope>
    <source>
        <strain evidence="4 5">Alg07</strain>
    </source>
</reference>
<evidence type="ECO:0000313" key="4">
    <source>
        <dbReference type="EMBL" id="APH06124.1"/>
    </source>
</evidence>
<dbReference type="PANTHER" id="PTHR47216">
    <property type="match status" value="1"/>
</dbReference>
<evidence type="ECO:0000313" key="5">
    <source>
        <dbReference type="Proteomes" id="UP000181936"/>
    </source>
</evidence>
<accession>A0A1L3MUX1</accession>
<dbReference type="KEGG" id="bwh:A9C19_16010"/>
<dbReference type="PROSITE" id="PS50056">
    <property type="entry name" value="TYR_PHOSPHATASE_2"/>
    <property type="match status" value="1"/>
</dbReference>
<dbReference type="InterPro" id="IPR020422">
    <property type="entry name" value="TYR_PHOSPHATASE_DUAL_dom"/>
</dbReference>
<feature type="domain" description="Tyrosine specific protein phosphatases" evidence="3">
    <location>
        <begin position="72"/>
        <end position="131"/>
    </location>
</feature>
<evidence type="ECO:0000259" key="3">
    <source>
        <dbReference type="PROSITE" id="PS50056"/>
    </source>
</evidence>
<dbReference type="RefSeq" id="WP_072580926.1">
    <property type="nucleotide sequence ID" value="NZ_CP016020.1"/>
</dbReference>
<dbReference type="EMBL" id="CP016020">
    <property type="protein sequence ID" value="APH06124.1"/>
    <property type="molecule type" value="Genomic_DNA"/>
</dbReference>
<dbReference type="InterPro" id="IPR016130">
    <property type="entry name" value="Tyr_Pase_AS"/>
</dbReference>
<dbReference type="AlphaFoldDB" id="A0A1L3MUX1"/>
<dbReference type="GO" id="GO:0004721">
    <property type="term" value="F:phosphoprotein phosphatase activity"/>
    <property type="evidence" value="ECO:0007669"/>
    <property type="project" value="UniProtKB-KW"/>
</dbReference>
<dbReference type="InterPro" id="IPR000387">
    <property type="entry name" value="Tyr_Pase_dom"/>
</dbReference>
<dbReference type="SUPFAM" id="SSF52799">
    <property type="entry name" value="(Phosphotyrosine protein) phosphatases II"/>
    <property type="match status" value="1"/>
</dbReference>
<dbReference type="Pfam" id="PF00782">
    <property type="entry name" value="DSPc"/>
    <property type="match status" value="1"/>
</dbReference>
<dbReference type="OrthoDB" id="2081133at2"/>
<evidence type="ECO:0000256" key="1">
    <source>
        <dbReference type="ARBA" id="ARBA00022801"/>
    </source>
</evidence>
<dbReference type="Proteomes" id="UP000181936">
    <property type="component" value="Chromosome"/>
</dbReference>
<organism evidence="4 5">
    <name type="scientific">Bacillus weihaiensis</name>
    <dbReference type="NCBI Taxonomy" id="1547283"/>
    <lineage>
        <taxon>Bacteria</taxon>
        <taxon>Bacillati</taxon>
        <taxon>Bacillota</taxon>
        <taxon>Bacilli</taxon>
        <taxon>Bacillales</taxon>
        <taxon>Bacillaceae</taxon>
        <taxon>Bacillus</taxon>
    </lineage>
</organism>
<keyword evidence="5" id="KW-1185">Reference proteome</keyword>
<gene>
    <name evidence="4" type="ORF">A9C19_16010</name>
</gene>